<accession>A0ACD0NS16</accession>
<dbReference type="EMBL" id="KZ820170">
    <property type="protein sequence ID" value="PWN48614.1"/>
    <property type="molecule type" value="Genomic_DNA"/>
</dbReference>
<organism evidence="1 2">
    <name type="scientific">Violaceomyces palustris</name>
    <dbReference type="NCBI Taxonomy" id="1673888"/>
    <lineage>
        <taxon>Eukaryota</taxon>
        <taxon>Fungi</taxon>
        <taxon>Dikarya</taxon>
        <taxon>Basidiomycota</taxon>
        <taxon>Ustilaginomycotina</taxon>
        <taxon>Ustilaginomycetes</taxon>
        <taxon>Violaceomycetales</taxon>
        <taxon>Violaceomycetaceae</taxon>
        <taxon>Violaceomyces</taxon>
    </lineage>
</organism>
<name>A0ACD0NS16_9BASI</name>
<evidence type="ECO:0000313" key="1">
    <source>
        <dbReference type="EMBL" id="PWN48614.1"/>
    </source>
</evidence>
<reference evidence="1 2" key="1">
    <citation type="journal article" date="2018" name="Mol. Biol. Evol.">
        <title>Broad Genomic Sampling Reveals a Smut Pathogenic Ancestry of the Fungal Clade Ustilaginomycotina.</title>
        <authorList>
            <person name="Kijpornyongpan T."/>
            <person name="Mondo S.J."/>
            <person name="Barry K."/>
            <person name="Sandor L."/>
            <person name="Lee J."/>
            <person name="Lipzen A."/>
            <person name="Pangilinan J."/>
            <person name="LaButti K."/>
            <person name="Hainaut M."/>
            <person name="Henrissat B."/>
            <person name="Grigoriev I.V."/>
            <person name="Spatafora J.W."/>
            <person name="Aime M.C."/>
        </authorList>
    </citation>
    <scope>NUCLEOTIDE SEQUENCE [LARGE SCALE GENOMIC DNA]</scope>
    <source>
        <strain evidence="1 2">SA 807</strain>
    </source>
</reference>
<dbReference type="Proteomes" id="UP000245626">
    <property type="component" value="Unassembled WGS sequence"/>
</dbReference>
<sequence length="177" mass="19640">MVPSSAPRRNLLFSFCYFAFFLSQTGKGVGGGGSDRVSKVAISLARLPSPPREGSPLRRYSETKGEKQHGQSSHKMWGAQSPSPLLSNVINTDHHCPPMTRRTLNRRVKASEARGEAREVRTTLMDLAGEGEKKKGVKKKGKKKKREVGFQQSGERSRSNSLHLHGRTNPMENVVWS</sequence>
<keyword evidence="2" id="KW-1185">Reference proteome</keyword>
<evidence type="ECO:0000313" key="2">
    <source>
        <dbReference type="Proteomes" id="UP000245626"/>
    </source>
</evidence>
<protein>
    <submittedName>
        <fullName evidence="1">Uncharacterized protein</fullName>
    </submittedName>
</protein>
<proteinExistence type="predicted"/>
<gene>
    <name evidence="1" type="ORF">IE53DRAFT_185630</name>
</gene>